<dbReference type="Proteomes" id="UP001189122">
    <property type="component" value="Unassembled WGS sequence"/>
</dbReference>
<accession>A0A7I8INE5</accession>
<reference evidence="2 3" key="1">
    <citation type="submission" date="2019-12" db="EMBL/GenBank/DDBJ databases">
        <authorList>
            <person name="Scholz U."/>
            <person name="Mascher M."/>
            <person name="Fiebig A."/>
        </authorList>
    </citation>
    <scope>NUCLEOTIDE SEQUENCE</scope>
</reference>
<dbReference type="EMBL" id="LR743592">
    <property type="protein sequence ID" value="CAA2619573.1"/>
    <property type="molecule type" value="Genomic_DNA"/>
</dbReference>
<gene>
    <name evidence="2" type="ORF">SI7747_05005742</name>
</gene>
<evidence type="ECO:0000313" key="3">
    <source>
        <dbReference type="Proteomes" id="UP001189122"/>
    </source>
</evidence>
<proteinExistence type="predicted"/>
<name>A0A7I8INE5_SPIIN</name>
<feature type="region of interest" description="Disordered" evidence="1">
    <location>
        <begin position="1"/>
        <end position="70"/>
    </location>
</feature>
<feature type="compositionally biased region" description="Basic and acidic residues" evidence="1">
    <location>
        <begin position="107"/>
        <end position="116"/>
    </location>
</feature>
<feature type="region of interest" description="Disordered" evidence="1">
    <location>
        <begin position="106"/>
        <end position="138"/>
    </location>
</feature>
<protein>
    <submittedName>
        <fullName evidence="2">Uncharacterized protein</fullName>
    </submittedName>
</protein>
<feature type="compositionally biased region" description="Low complexity" evidence="1">
    <location>
        <begin position="9"/>
        <end position="25"/>
    </location>
</feature>
<evidence type="ECO:0000256" key="1">
    <source>
        <dbReference type="SAM" id="MobiDB-lite"/>
    </source>
</evidence>
<feature type="compositionally biased region" description="Basic and acidic residues" evidence="1">
    <location>
        <begin position="50"/>
        <end position="62"/>
    </location>
</feature>
<dbReference type="AlphaFoldDB" id="A0A7I8INE5"/>
<organism evidence="2">
    <name type="scientific">Spirodela intermedia</name>
    <name type="common">Intermediate duckweed</name>
    <dbReference type="NCBI Taxonomy" id="51605"/>
    <lineage>
        <taxon>Eukaryota</taxon>
        <taxon>Viridiplantae</taxon>
        <taxon>Streptophyta</taxon>
        <taxon>Embryophyta</taxon>
        <taxon>Tracheophyta</taxon>
        <taxon>Spermatophyta</taxon>
        <taxon>Magnoliopsida</taxon>
        <taxon>Liliopsida</taxon>
        <taxon>Araceae</taxon>
        <taxon>Lemnoideae</taxon>
        <taxon>Spirodela</taxon>
    </lineage>
</organism>
<evidence type="ECO:0000313" key="2">
    <source>
        <dbReference type="EMBL" id="CAA2619573.1"/>
    </source>
</evidence>
<sequence>MPPTAVLFGRVQEQEQQLQQSSGRAQVEHQPPHDAPSFGGAQEQLDPFALDERPQQQIHERPAQSFSCPGRRRSSHLIVVEIVDLGWTSYPKHFICMKMPAMNIFPEKSRESKNERQPNGTVQTQSMRNSAKGSLETI</sequence>
<dbReference type="EMBL" id="CACRZD030000005">
    <property type="protein sequence ID" value="CAA6659319.1"/>
    <property type="molecule type" value="Genomic_DNA"/>
</dbReference>
<keyword evidence="3" id="KW-1185">Reference proteome</keyword>
<feature type="compositionally biased region" description="Polar residues" evidence="1">
    <location>
        <begin position="117"/>
        <end position="138"/>
    </location>
</feature>